<evidence type="ECO:0008006" key="2">
    <source>
        <dbReference type="Google" id="ProtNLM"/>
    </source>
</evidence>
<gene>
    <name evidence="1" type="ORF">S06H3_03084</name>
</gene>
<evidence type="ECO:0000313" key="1">
    <source>
        <dbReference type="EMBL" id="GAH90753.1"/>
    </source>
</evidence>
<accession>X1L9B9</accession>
<organism evidence="1">
    <name type="scientific">marine sediment metagenome</name>
    <dbReference type="NCBI Taxonomy" id="412755"/>
    <lineage>
        <taxon>unclassified sequences</taxon>
        <taxon>metagenomes</taxon>
        <taxon>ecological metagenomes</taxon>
    </lineage>
</organism>
<sequence length="84" mass="9569">MGSNIKALATELDAIQTAMDMENKTYDFYKGQGGNATYDAERGFYETLAAEEREHHLVLLDYYEYLKDPAGWFVRKEHPSLDGG</sequence>
<dbReference type="SUPFAM" id="SSF47240">
    <property type="entry name" value="Ferritin-like"/>
    <property type="match status" value="1"/>
</dbReference>
<name>X1L9B9_9ZZZZ</name>
<dbReference type="EMBL" id="BARV01000967">
    <property type="protein sequence ID" value="GAH90753.1"/>
    <property type="molecule type" value="Genomic_DNA"/>
</dbReference>
<dbReference type="InterPro" id="IPR012347">
    <property type="entry name" value="Ferritin-like"/>
</dbReference>
<proteinExistence type="predicted"/>
<dbReference type="Gene3D" id="1.20.1260.10">
    <property type="match status" value="1"/>
</dbReference>
<comment type="caution">
    <text evidence="1">The sequence shown here is derived from an EMBL/GenBank/DDBJ whole genome shotgun (WGS) entry which is preliminary data.</text>
</comment>
<dbReference type="InterPro" id="IPR009078">
    <property type="entry name" value="Ferritin-like_SF"/>
</dbReference>
<protein>
    <recommendedName>
        <fullName evidence="2">Rubrerythrin diiron-binding domain-containing protein</fullName>
    </recommendedName>
</protein>
<dbReference type="AlphaFoldDB" id="X1L9B9"/>
<reference evidence="1" key="1">
    <citation type="journal article" date="2014" name="Front. Microbiol.">
        <title>High frequency of phylogenetically diverse reductive dehalogenase-homologous genes in deep subseafloor sedimentary metagenomes.</title>
        <authorList>
            <person name="Kawai M."/>
            <person name="Futagami T."/>
            <person name="Toyoda A."/>
            <person name="Takaki Y."/>
            <person name="Nishi S."/>
            <person name="Hori S."/>
            <person name="Arai W."/>
            <person name="Tsubouchi T."/>
            <person name="Morono Y."/>
            <person name="Uchiyama I."/>
            <person name="Ito T."/>
            <person name="Fujiyama A."/>
            <person name="Inagaki F."/>
            <person name="Takami H."/>
        </authorList>
    </citation>
    <scope>NUCLEOTIDE SEQUENCE</scope>
    <source>
        <strain evidence="1">Expedition CK06-06</strain>
    </source>
</reference>